<dbReference type="EMBL" id="KB298273">
    <property type="protein sequence ID" value="ELU09353.1"/>
    <property type="molecule type" value="Genomic_DNA"/>
</dbReference>
<feature type="non-terminal residue" evidence="2">
    <location>
        <position position="1"/>
    </location>
</feature>
<dbReference type="GO" id="GO:0007018">
    <property type="term" value="P:microtubule-based movement"/>
    <property type="evidence" value="ECO:0007669"/>
    <property type="project" value="InterPro"/>
</dbReference>
<dbReference type="STRING" id="283909.R7UT52"/>
<feature type="domain" description="Dynein heavy chain C-terminal" evidence="1">
    <location>
        <begin position="4"/>
        <end position="98"/>
    </location>
</feature>
<dbReference type="GO" id="GO:0030286">
    <property type="term" value="C:dynein complex"/>
    <property type="evidence" value="ECO:0007669"/>
    <property type="project" value="InterPro"/>
</dbReference>
<protein>
    <recommendedName>
        <fullName evidence="1">Dynein heavy chain C-terminal domain-containing protein</fullName>
    </recommendedName>
</protein>
<name>R7UT52_CAPTE</name>
<reference evidence="2 4" key="2">
    <citation type="journal article" date="2013" name="Nature">
        <title>Insights into bilaterian evolution from three spiralian genomes.</title>
        <authorList>
            <person name="Simakov O."/>
            <person name="Marletaz F."/>
            <person name="Cho S.J."/>
            <person name="Edsinger-Gonzales E."/>
            <person name="Havlak P."/>
            <person name="Hellsten U."/>
            <person name="Kuo D.H."/>
            <person name="Larsson T."/>
            <person name="Lv J."/>
            <person name="Arendt D."/>
            <person name="Savage R."/>
            <person name="Osoegawa K."/>
            <person name="de Jong P."/>
            <person name="Grimwood J."/>
            <person name="Chapman J.A."/>
            <person name="Shapiro H."/>
            <person name="Aerts A."/>
            <person name="Otillar R.P."/>
            <person name="Terry A.Y."/>
            <person name="Boore J.L."/>
            <person name="Grigoriev I.V."/>
            <person name="Lindberg D.R."/>
            <person name="Seaver E.C."/>
            <person name="Weisblat D.A."/>
            <person name="Putnam N.H."/>
            <person name="Rokhsar D.S."/>
        </authorList>
    </citation>
    <scope>NUCLEOTIDE SEQUENCE</scope>
    <source>
        <strain evidence="2 4">I ESC-2004</strain>
    </source>
</reference>
<dbReference type="EMBL" id="AMQN01021209">
    <property type="status" value="NOT_ANNOTATED_CDS"/>
    <property type="molecule type" value="Genomic_DNA"/>
</dbReference>
<dbReference type="PANTHER" id="PTHR22878">
    <property type="entry name" value="DYNEIN HEAVY CHAIN 6, AXONEMAL-LIKE-RELATED"/>
    <property type="match status" value="1"/>
</dbReference>
<gene>
    <name evidence="2" type="ORF">CAPTEDRAFT_204917</name>
</gene>
<dbReference type="InterPro" id="IPR026983">
    <property type="entry name" value="DHC"/>
</dbReference>
<reference evidence="3" key="3">
    <citation type="submission" date="2015-06" db="UniProtKB">
        <authorList>
            <consortium name="EnsemblMetazoa"/>
        </authorList>
    </citation>
    <scope>IDENTIFICATION</scope>
</reference>
<reference evidence="4" key="1">
    <citation type="submission" date="2012-12" db="EMBL/GenBank/DDBJ databases">
        <authorList>
            <person name="Hellsten U."/>
            <person name="Grimwood J."/>
            <person name="Chapman J.A."/>
            <person name="Shapiro H."/>
            <person name="Aerts A."/>
            <person name="Otillar R.P."/>
            <person name="Terry A.Y."/>
            <person name="Boore J.L."/>
            <person name="Simakov O."/>
            <person name="Marletaz F."/>
            <person name="Cho S.-J."/>
            <person name="Edsinger-Gonzales E."/>
            <person name="Havlak P."/>
            <person name="Kuo D.-H."/>
            <person name="Larsson T."/>
            <person name="Lv J."/>
            <person name="Arendt D."/>
            <person name="Savage R."/>
            <person name="Osoegawa K."/>
            <person name="de Jong P."/>
            <person name="Lindberg D.R."/>
            <person name="Seaver E.C."/>
            <person name="Weisblat D.A."/>
            <person name="Putnam N.H."/>
            <person name="Grigoriev I.V."/>
            <person name="Rokhsar D.S."/>
        </authorList>
    </citation>
    <scope>NUCLEOTIDE SEQUENCE</scope>
    <source>
        <strain evidence="4">I ESC-2004</strain>
    </source>
</reference>
<accession>R7UT52</accession>
<organism evidence="2">
    <name type="scientific">Capitella teleta</name>
    <name type="common">Polychaete worm</name>
    <dbReference type="NCBI Taxonomy" id="283909"/>
    <lineage>
        <taxon>Eukaryota</taxon>
        <taxon>Metazoa</taxon>
        <taxon>Spiralia</taxon>
        <taxon>Lophotrochozoa</taxon>
        <taxon>Annelida</taxon>
        <taxon>Polychaeta</taxon>
        <taxon>Sedentaria</taxon>
        <taxon>Scolecida</taxon>
        <taxon>Capitellidae</taxon>
        <taxon>Capitella</taxon>
    </lineage>
</organism>
<dbReference type="InterPro" id="IPR041228">
    <property type="entry name" value="Dynein_C"/>
</dbReference>
<dbReference type="GO" id="GO:0051959">
    <property type="term" value="F:dynein light intermediate chain binding"/>
    <property type="evidence" value="ECO:0007669"/>
    <property type="project" value="InterPro"/>
</dbReference>
<keyword evidence="4" id="KW-1185">Reference proteome</keyword>
<dbReference type="EMBL" id="AMQN01021208">
    <property type="status" value="NOT_ANNOTATED_CDS"/>
    <property type="molecule type" value="Genomic_DNA"/>
</dbReference>
<dbReference type="Gene3D" id="1.20.1270.280">
    <property type="match status" value="1"/>
</dbReference>
<proteinExistence type="predicted"/>
<dbReference type="AlphaFoldDB" id="R7UT52"/>
<dbReference type="GO" id="GO:0045505">
    <property type="term" value="F:dynein intermediate chain binding"/>
    <property type="evidence" value="ECO:0007669"/>
    <property type="project" value="InterPro"/>
</dbReference>
<dbReference type="EnsemblMetazoa" id="CapteT204917">
    <property type="protein sequence ID" value="CapteP204917"/>
    <property type="gene ID" value="CapteG204917"/>
</dbReference>
<evidence type="ECO:0000313" key="4">
    <source>
        <dbReference type="Proteomes" id="UP000014760"/>
    </source>
</evidence>
<evidence type="ECO:0000313" key="3">
    <source>
        <dbReference type="EnsemblMetazoa" id="CapteP204917"/>
    </source>
</evidence>
<dbReference type="Proteomes" id="UP000014760">
    <property type="component" value="Unassembled WGS sequence"/>
</dbReference>
<dbReference type="OrthoDB" id="5593012at2759"/>
<evidence type="ECO:0000313" key="2">
    <source>
        <dbReference type="EMBL" id="ELU09353.1"/>
    </source>
</evidence>
<dbReference type="EMBL" id="AMQN01021210">
    <property type="status" value="NOT_ANNOTATED_CDS"/>
    <property type="molecule type" value="Genomic_DNA"/>
</dbReference>
<evidence type="ECO:0000259" key="1">
    <source>
        <dbReference type="Pfam" id="PF18199"/>
    </source>
</evidence>
<dbReference type="PANTHER" id="PTHR22878:SF70">
    <property type="entry name" value="DYNEIN HEAVY CHAIN 2, AXONEMAL"/>
    <property type="match status" value="1"/>
</dbReference>
<dbReference type="Pfam" id="PF18199">
    <property type="entry name" value="Dynein_C"/>
    <property type="match status" value="1"/>
</dbReference>
<sequence length="182" mass="20669">ACSGGKSSQDIIEDLASDILSRIPPNFNLEEVQTKFPVRYEESMNTVLLQELIRFNRLIQVIRTSLQDMQKAIKGLVVMSAELEDVFHSMMVGKDPRLPEELPKRLMDELGESIKFTASRTDFRRATAAVTYNGNKEDSAKPWQKNGRATDQGIFDIQRALSQSMSHTRLVACIVGIFTRFW</sequence>
<dbReference type="HOGENOM" id="CLU_1485575_0_0_1"/>